<dbReference type="Gene3D" id="3.40.33.10">
    <property type="entry name" value="CAP"/>
    <property type="match status" value="1"/>
</dbReference>
<keyword evidence="1" id="KW-0732">Signal</keyword>
<dbReference type="Proteomes" id="UP001497497">
    <property type="component" value="Unassembled WGS sequence"/>
</dbReference>
<accession>A0AAV2HAL9</accession>
<dbReference type="InterPro" id="IPR014044">
    <property type="entry name" value="CAP_dom"/>
</dbReference>
<dbReference type="EMBL" id="CAXITT010000076">
    <property type="protein sequence ID" value="CAL1530839.1"/>
    <property type="molecule type" value="Genomic_DNA"/>
</dbReference>
<evidence type="ECO:0000256" key="1">
    <source>
        <dbReference type="SAM" id="SignalP"/>
    </source>
</evidence>
<dbReference type="Pfam" id="PF00188">
    <property type="entry name" value="CAP"/>
    <property type="match status" value="1"/>
</dbReference>
<dbReference type="SUPFAM" id="SSF55797">
    <property type="entry name" value="PR-1-like"/>
    <property type="match status" value="1"/>
</dbReference>
<dbReference type="InterPro" id="IPR035940">
    <property type="entry name" value="CAP_sf"/>
</dbReference>
<dbReference type="SMART" id="SM00198">
    <property type="entry name" value="SCP"/>
    <property type="match status" value="1"/>
</dbReference>
<evidence type="ECO:0000313" key="3">
    <source>
        <dbReference type="EMBL" id="CAL1530839.1"/>
    </source>
</evidence>
<feature type="domain" description="SCP" evidence="2">
    <location>
        <begin position="64"/>
        <end position="224"/>
    </location>
</feature>
<sequence>MSTPCLTCIYILLAVSSLLVDSSRRPQQEPGPQINSGSRGDIFQKPRRFVKVRLPENQTRFTAEQKQLILRIHNSYRSLVNPPATDMRELAWDDDLENYAWRHTQACTGAHSSGRMTKKWTSNSQSWEQWYNMGENLYYSYGSMYSLEEAFWMFWNEGKDYDINTMNCTHAKTCGHYQVLTTAKSYRVGCALNRCTKFSVSRYPTPAVFVSCSYNAPFFTNVRPYTAGEACSDCTMRKHGQRFQYCRHNLCIGPQMKFRLQGFDGNTSVVGLGHTSDTVQQTL</sequence>
<proteinExistence type="predicted"/>
<dbReference type="AlphaFoldDB" id="A0AAV2HAL9"/>
<feature type="chain" id="PRO_5043999280" description="SCP domain-containing protein" evidence="1">
    <location>
        <begin position="23"/>
        <end position="283"/>
    </location>
</feature>
<evidence type="ECO:0000259" key="2">
    <source>
        <dbReference type="SMART" id="SM00198"/>
    </source>
</evidence>
<feature type="signal peptide" evidence="1">
    <location>
        <begin position="1"/>
        <end position="22"/>
    </location>
</feature>
<gene>
    <name evidence="3" type="ORF">GSLYS_00004964001</name>
</gene>
<evidence type="ECO:0000313" key="4">
    <source>
        <dbReference type="Proteomes" id="UP001497497"/>
    </source>
</evidence>
<protein>
    <recommendedName>
        <fullName evidence="2">SCP domain-containing protein</fullName>
    </recommendedName>
</protein>
<reference evidence="3 4" key="1">
    <citation type="submission" date="2024-04" db="EMBL/GenBank/DDBJ databases">
        <authorList>
            <consortium name="Genoscope - CEA"/>
            <person name="William W."/>
        </authorList>
    </citation>
    <scope>NUCLEOTIDE SEQUENCE [LARGE SCALE GENOMIC DNA]</scope>
</reference>
<dbReference type="InterPro" id="IPR001283">
    <property type="entry name" value="CRISP-related"/>
</dbReference>
<comment type="caution">
    <text evidence="3">The sequence shown here is derived from an EMBL/GenBank/DDBJ whole genome shotgun (WGS) entry which is preliminary data.</text>
</comment>
<keyword evidence="4" id="KW-1185">Reference proteome</keyword>
<dbReference type="PANTHER" id="PTHR10334">
    <property type="entry name" value="CYSTEINE-RICH SECRETORY PROTEIN-RELATED"/>
    <property type="match status" value="1"/>
</dbReference>
<name>A0AAV2HAL9_LYMST</name>
<organism evidence="3 4">
    <name type="scientific">Lymnaea stagnalis</name>
    <name type="common">Great pond snail</name>
    <name type="synonym">Helix stagnalis</name>
    <dbReference type="NCBI Taxonomy" id="6523"/>
    <lineage>
        <taxon>Eukaryota</taxon>
        <taxon>Metazoa</taxon>
        <taxon>Spiralia</taxon>
        <taxon>Lophotrochozoa</taxon>
        <taxon>Mollusca</taxon>
        <taxon>Gastropoda</taxon>
        <taxon>Heterobranchia</taxon>
        <taxon>Euthyneura</taxon>
        <taxon>Panpulmonata</taxon>
        <taxon>Hygrophila</taxon>
        <taxon>Lymnaeoidea</taxon>
        <taxon>Lymnaeidae</taxon>
        <taxon>Lymnaea</taxon>
    </lineage>
</organism>